<name>A0A401JE88_9PROT</name>
<dbReference type="AlphaFoldDB" id="A0A401JE88"/>
<reference evidence="1 2" key="1">
    <citation type="journal article" date="2019" name="Front. Microbiol.">
        <title>Genomes of Neutrophilic Sulfur-Oxidizing Chemolithoautotrophs Representing 9 Proteobacterial Species From 8 Genera.</title>
        <authorList>
            <person name="Watanabe T."/>
            <person name="Kojima H."/>
            <person name="Umezawa K."/>
            <person name="Hori C."/>
            <person name="Takasuka T.E."/>
            <person name="Kato Y."/>
            <person name="Fukui M."/>
        </authorList>
    </citation>
    <scope>NUCLEOTIDE SEQUENCE [LARGE SCALE GENOMIC DNA]</scope>
    <source>
        <strain evidence="1 2">TTN</strain>
    </source>
</reference>
<evidence type="ECO:0000313" key="2">
    <source>
        <dbReference type="Proteomes" id="UP000286806"/>
    </source>
</evidence>
<gene>
    <name evidence="1" type="ORF">SFMTTN_1727</name>
</gene>
<accession>A0A401JE88</accession>
<sequence>MSYVKKLYAPRGCGLSVTIKNARGKGAQRVIEWTIRQIANTDYDMVAALLDTDTDWSEAIAKRAKIKKIQVLKSEPCFEALMLRLLDINPVGDARALKKQFAPFVNHDATQCDHYKIHFTEACLQTGRTNEAAIDALLKLMGV</sequence>
<proteinExistence type="predicted"/>
<keyword evidence="2" id="KW-1185">Reference proteome</keyword>
<dbReference type="EMBL" id="BGOW01000015">
    <property type="protein sequence ID" value="GBL45916.1"/>
    <property type="molecule type" value="Genomic_DNA"/>
</dbReference>
<protein>
    <submittedName>
        <fullName evidence="1">Uncharacterized protein</fullName>
    </submittedName>
</protein>
<evidence type="ECO:0000313" key="1">
    <source>
        <dbReference type="EMBL" id="GBL45916.1"/>
    </source>
</evidence>
<comment type="caution">
    <text evidence="1">The sequence shown here is derived from an EMBL/GenBank/DDBJ whole genome shotgun (WGS) entry which is preliminary data.</text>
</comment>
<dbReference type="Proteomes" id="UP000286806">
    <property type="component" value="Unassembled WGS sequence"/>
</dbReference>
<organism evidence="1 2">
    <name type="scientific">Sulfuriferula multivorans</name>
    <dbReference type="NCBI Taxonomy" id="1559896"/>
    <lineage>
        <taxon>Bacteria</taxon>
        <taxon>Pseudomonadati</taxon>
        <taxon>Pseudomonadota</taxon>
        <taxon>Betaproteobacteria</taxon>
        <taxon>Nitrosomonadales</taxon>
        <taxon>Sulfuricellaceae</taxon>
        <taxon>Sulfuriferula</taxon>
    </lineage>
</organism>